<feature type="region of interest" description="Disordered" evidence="1">
    <location>
        <begin position="149"/>
        <end position="190"/>
    </location>
</feature>
<proteinExistence type="predicted"/>
<feature type="compositionally biased region" description="Low complexity" evidence="1">
    <location>
        <begin position="445"/>
        <end position="456"/>
    </location>
</feature>
<feature type="region of interest" description="Disordered" evidence="1">
    <location>
        <begin position="70"/>
        <end position="111"/>
    </location>
</feature>
<gene>
    <name evidence="2" type="ORF">ALEPTO_LOCUS3156</name>
</gene>
<feature type="compositionally biased region" description="Polar residues" evidence="1">
    <location>
        <begin position="285"/>
        <end position="308"/>
    </location>
</feature>
<evidence type="ECO:0000313" key="2">
    <source>
        <dbReference type="EMBL" id="CAG8494422.1"/>
    </source>
</evidence>
<dbReference type="AlphaFoldDB" id="A0A9N8ZEL2"/>
<dbReference type="InterPro" id="IPR031355">
    <property type="entry name" value="YBL010C/LAA2-like"/>
</dbReference>
<sequence length="480" mass="52795">MEEARDSIVIKTTNNSLELDGNETAEDDFSAFATSGNSVEDDADDFGEFDDFTDFNNGLTVESNSNLVESEFGGNGQQQPPINSDDNFNQFAGGENDNNNGSGGEVPLRLSSANGQQPIIDYSNATSETIITQFTGILDTLFPSKCSSSLSHVPTATTTNGKQSLDNQNSDISISNSNDSKEKSTSSDTYKKDINLENILNSVPESMEMWERLVPDPEMTPFSWKQSGIRKQFYESLGVSSKIFEEQVLRNNVNNILPRNSATRSSSSSKKSSASTPTSRASSPQLSNLQPHTRVQSVSTTSLPVSNRKNLDTSADARAKNLTIASQLDLEKIKVMSSIPQEKLRSYSISELQSLFEQLDSLYRQTSETLTFWLDQREQTIMDAETYNQMIECLVGHAQKIRNGNGKETSNNWDNRGGKQSSSKKNSKMASGLVCLFKKQKFQTNSSRRPNSAASNLTSAHPEKNIGNSALSIHERNLSL</sequence>
<evidence type="ECO:0000256" key="1">
    <source>
        <dbReference type="SAM" id="MobiDB-lite"/>
    </source>
</evidence>
<dbReference type="PANTHER" id="PTHR38698">
    <property type="entry name" value="EXPRESSED PROTEIN"/>
    <property type="match status" value="1"/>
</dbReference>
<feature type="compositionally biased region" description="Low complexity" evidence="1">
    <location>
        <begin position="261"/>
        <end position="284"/>
    </location>
</feature>
<dbReference type="EMBL" id="CAJVPS010000554">
    <property type="protein sequence ID" value="CAG8494422.1"/>
    <property type="molecule type" value="Genomic_DNA"/>
</dbReference>
<feature type="compositionally biased region" description="Polar residues" evidence="1">
    <location>
        <begin position="149"/>
        <end position="163"/>
    </location>
</feature>
<dbReference type="Proteomes" id="UP000789508">
    <property type="component" value="Unassembled WGS sequence"/>
</dbReference>
<reference evidence="2" key="1">
    <citation type="submission" date="2021-06" db="EMBL/GenBank/DDBJ databases">
        <authorList>
            <person name="Kallberg Y."/>
            <person name="Tangrot J."/>
            <person name="Rosling A."/>
        </authorList>
    </citation>
    <scope>NUCLEOTIDE SEQUENCE</scope>
    <source>
        <strain evidence="2">FL130A</strain>
    </source>
</reference>
<comment type="caution">
    <text evidence="2">The sequence shown here is derived from an EMBL/GenBank/DDBJ whole genome shotgun (WGS) entry which is preliminary data.</text>
</comment>
<organism evidence="2 3">
    <name type="scientific">Ambispora leptoticha</name>
    <dbReference type="NCBI Taxonomy" id="144679"/>
    <lineage>
        <taxon>Eukaryota</taxon>
        <taxon>Fungi</taxon>
        <taxon>Fungi incertae sedis</taxon>
        <taxon>Mucoromycota</taxon>
        <taxon>Glomeromycotina</taxon>
        <taxon>Glomeromycetes</taxon>
        <taxon>Archaeosporales</taxon>
        <taxon>Ambisporaceae</taxon>
        <taxon>Ambispora</taxon>
    </lineage>
</organism>
<dbReference type="Pfam" id="PF17104">
    <property type="entry name" value="YBL010C_LAA2"/>
    <property type="match status" value="1"/>
</dbReference>
<feature type="region of interest" description="Disordered" evidence="1">
    <location>
        <begin position="255"/>
        <end position="314"/>
    </location>
</feature>
<feature type="compositionally biased region" description="Low complexity" evidence="1">
    <location>
        <begin position="164"/>
        <end position="178"/>
    </location>
</feature>
<accession>A0A9N8ZEL2</accession>
<evidence type="ECO:0000313" key="3">
    <source>
        <dbReference type="Proteomes" id="UP000789508"/>
    </source>
</evidence>
<protein>
    <submittedName>
        <fullName evidence="2">2516_t:CDS:1</fullName>
    </submittedName>
</protein>
<name>A0A9N8ZEL2_9GLOM</name>
<feature type="compositionally biased region" description="Basic and acidic residues" evidence="1">
    <location>
        <begin position="179"/>
        <end position="190"/>
    </location>
</feature>
<dbReference type="PANTHER" id="PTHR38698:SF1">
    <property type="entry name" value="FUNGAL PROTEIN"/>
    <property type="match status" value="1"/>
</dbReference>
<keyword evidence="3" id="KW-1185">Reference proteome</keyword>
<feature type="compositionally biased region" description="Polar residues" evidence="1">
    <location>
        <begin position="77"/>
        <end position="90"/>
    </location>
</feature>
<dbReference type="OrthoDB" id="5378975at2759"/>
<feature type="region of interest" description="Disordered" evidence="1">
    <location>
        <begin position="443"/>
        <end position="480"/>
    </location>
</feature>
<feature type="region of interest" description="Disordered" evidence="1">
    <location>
        <begin position="403"/>
        <end position="426"/>
    </location>
</feature>